<dbReference type="Pfam" id="PF07734">
    <property type="entry name" value="FBA_1"/>
    <property type="match status" value="1"/>
</dbReference>
<dbReference type="InterPro" id="IPR017451">
    <property type="entry name" value="F-box-assoc_interact_dom"/>
</dbReference>
<evidence type="ECO:0000313" key="2">
    <source>
        <dbReference type="EMBL" id="MED6147649.1"/>
    </source>
</evidence>
<sequence length="273" mass="30966">ICSGQNLSFNLPARVNKSGYYTFIGSSNGVACIRCCPVGDPSAIIIWNPLTEKFRLVPDIANQVTNNDIFVYAFGFLGNSNEYRIMHLYKKNYRDRVISWSLYNSSDHDWREIGIFVSQVQKFGPVAVVANGSAYFLSWTGIGYLDADSVCICDFRQKFFFHHKIPDRTKDVYHSLTNFQDEVGLVAYSSVGFKRKIVVWKMKRDSADTILRQKVVNMDEIPMPFNPSLFFGRDLISVLNVLAGFGESNDSERTEMLITKVSCDSTVKVNVTH</sequence>
<dbReference type="NCBIfam" id="TIGR01640">
    <property type="entry name" value="F_box_assoc_1"/>
    <property type="match status" value="1"/>
</dbReference>
<proteinExistence type="predicted"/>
<organism evidence="2 3">
    <name type="scientific">Stylosanthes scabra</name>
    <dbReference type="NCBI Taxonomy" id="79078"/>
    <lineage>
        <taxon>Eukaryota</taxon>
        <taxon>Viridiplantae</taxon>
        <taxon>Streptophyta</taxon>
        <taxon>Embryophyta</taxon>
        <taxon>Tracheophyta</taxon>
        <taxon>Spermatophyta</taxon>
        <taxon>Magnoliopsida</taxon>
        <taxon>eudicotyledons</taxon>
        <taxon>Gunneridae</taxon>
        <taxon>Pentapetalae</taxon>
        <taxon>rosids</taxon>
        <taxon>fabids</taxon>
        <taxon>Fabales</taxon>
        <taxon>Fabaceae</taxon>
        <taxon>Papilionoideae</taxon>
        <taxon>50 kb inversion clade</taxon>
        <taxon>dalbergioids sensu lato</taxon>
        <taxon>Dalbergieae</taxon>
        <taxon>Pterocarpus clade</taxon>
        <taxon>Stylosanthes</taxon>
    </lineage>
</organism>
<evidence type="ECO:0000259" key="1">
    <source>
        <dbReference type="Pfam" id="PF07734"/>
    </source>
</evidence>
<comment type="caution">
    <text evidence="2">The sequence shown here is derived from an EMBL/GenBank/DDBJ whole genome shotgun (WGS) entry which is preliminary data.</text>
</comment>
<evidence type="ECO:0000313" key="3">
    <source>
        <dbReference type="Proteomes" id="UP001341840"/>
    </source>
</evidence>
<feature type="non-terminal residue" evidence="2">
    <location>
        <position position="1"/>
    </location>
</feature>
<accession>A0ABU6TGX9</accession>
<protein>
    <recommendedName>
        <fullName evidence="1">F-box associated beta-propeller type 1 domain-containing protein</fullName>
    </recommendedName>
</protein>
<name>A0ABU6TGX9_9FABA</name>
<reference evidence="2 3" key="1">
    <citation type="journal article" date="2023" name="Plants (Basel)">
        <title>Bridging the Gap: Combining Genomics and Transcriptomics Approaches to Understand Stylosanthes scabra, an Orphan Legume from the Brazilian Caatinga.</title>
        <authorList>
            <person name="Ferreira-Neto J.R.C."/>
            <person name="da Silva M.D."/>
            <person name="Binneck E."/>
            <person name="de Melo N.F."/>
            <person name="da Silva R.H."/>
            <person name="de Melo A.L.T.M."/>
            <person name="Pandolfi V."/>
            <person name="Bustamante F.O."/>
            <person name="Brasileiro-Vidal A.C."/>
            <person name="Benko-Iseppon A.M."/>
        </authorList>
    </citation>
    <scope>NUCLEOTIDE SEQUENCE [LARGE SCALE GENOMIC DNA]</scope>
    <source>
        <tissue evidence="2">Leaves</tissue>
    </source>
</reference>
<dbReference type="PANTHER" id="PTHR31672:SF13">
    <property type="entry name" value="F-BOX PROTEIN CPR30-LIKE"/>
    <property type="match status" value="1"/>
</dbReference>
<feature type="domain" description="F-box associated beta-propeller type 1" evidence="1">
    <location>
        <begin position="38"/>
        <end position="217"/>
    </location>
</feature>
<dbReference type="Proteomes" id="UP001341840">
    <property type="component" value="Unassembled WGS sequence"/>
</dbReference>
<dbReference type="PANTHER" id="PTHR31672">
    <property type="entry name" value="BNACNNG10540D PROTEIN"/>
    <property type="match status" value="1"/>
</dbReference>
<gene>
    <name evidence="2" type="ORF">PIB30_045764</name>
</gene>
<dbReference type="InterPro" id="IPR006527">
    <property type="entry name" value="F-box-assoc_dom_typ1"/>
</dbReference>
<dbReference type="EMBL" id="JASCZI010090902">
    <property type="protein sequence ID" value="MED6147649.1"/>
    <property type="molecule type" value="Genomic_DNA"/>
</dbReference>
<dbReference type="InterPro" id="IPR050796">
    <property type="entry name" value="SCF_F-box_component"/>
</dbReference>
<keyword evidence="3" id="KW-1185">Reference proteome</keyword>